<feature type="transmembrane region" description="Helical" evidence="2">
    <location>
        <begin position="184"/>
        <end position="201"/>
    </location>
</feature>
<dbReference type="PANTHER" id="PTHR34821:SF2">
    <property type="entry name" value="INNER MEMBRANE PROTEIN YDCZ"/>
    <property type="match status" value="1"/>
</dbReference>
<feature type="transmembrane region" description="Helical" evidence="2">
    <location>
        <begin position="28"/>
        <end position="47"/>
    </location>
</feature>
<keyword evidence="2" id="KW-1133">Transmembrane helix</keyword>
<feature type="transmembrane region" description="Helical" evidence="2">
    <location>
        <begin position="279"/>
        <end position="299"/>
    </location>
</feature>
<organism evidence="3 4">
    <name type="scientific">Streptoalloteichus tenebrarius (strain ATCC 17920 / DSM 40477 / JCM 4838 / CBS 697.72 / NBRC 16177 / NCIMB 11028 / NRRL B-12390 / A12253. 1 / ISP 5477)</name>
    <name type="common">Streptomyces tenebrarius</name>
    <dbReference type="NCBI Taxonomy" id="1933"/>
    <lineage>
        <taxon>Bacteria</taxon>
        <taxon>Bacillati</taxon>
        <taxon>Actinomycetota</taxon>
        <taxon>Actinomycetes</taxon>
        <taxon>Pseudonocardiales</taxon>
        <taxon>Pseudonocardiaceae</taxon>
        <taxon>Streptoalloteichus</taxon>
    </lineage>
</organism>
<proteinExistence type="predicted"/>
<feature type="transmembrane region" description="Helical" evidence="2">
    <location>
        <begin position="252"/>
        <end position="272"/>
    </location>
</feature>
<dbReference type="Proteomes" id="UP001205311">
    <property type="component" value="Unassembled WGS sequence"/>
</dbReference>
<name>A0ABT1I1D5_STRSD</name>
<dbReference type="PANTHER" id="PTHR34821">
    <property type="entry name" value="INNER MEMBRANE PROTEIN YDCZ"/>
    <property type="match status" value="1"/>
</dbReference>
<keyword evidence="2" id="KW-0472">Membrane</keyword>
<feature type="transmembrane region" description="Helical" evidence="2">
    <location>
        <begin position="156"/>
        <end position="178"/>
    </location>
</feature>
<accession>A0ABT1I1D5</accession>
<gene>
    <name evidence="3" type="ORF">LX15_005274</name>
</gene>
<feature type="region of interest" description="Disordered" evidence="1">
    <location>
        <begin position="1"/>
        <end position="22"/>
    </location>
</feature>
<evidence type="ECO:0000313" key="4">
    <source>
        <dbReference type="Proteomes" id="UP001205311"/>
    </source>
</evidence>
<dbReference type="EMBL" id="JAMTCP010000044">
    <property type="protein sequence ID" value="MCP2261548.1"/>
    <property type="molecule type" value="Genomic_DNA"/>
</dbReference>
<feature type="transmembrane region" description="Helical" evidence="2">
    <location>
        <begin position="122"/>
        <end position="144"/>
    </location>
</feature>
<feature type="transmembrane region" description="Helical" evidence="2">
    <location>
        <begin position="59"/>
        <end position="79"/>
    </location>
</feature>
<keyword evidence="2" id="KW-0812">Transmembrane</keyword>
<evidence type="ECO:0000313" key="3">
    <source>
        <dbReference type="EMBL" id="MCP2261548.1"/>
    </source>
</evidence>
<reference evidence="3 4" key="1">
    <citation type="submission" date="2022-06" db="EMBL/GenBank/DDBJ databases">
        <title>Genomic Encyclopedia of Archaeal and Bacterial Type Strains, Phase II (KMG-II): from individual species to whole genera.</title>
        <authorList>
            <person name="Goeker M."/>
        </authorList>
    </citation>
    <scope>NUCLEOTIDE SEQUENCE [LARGE SCALE GENOMIC DNA]</scope>
    <source>
        <strain evidence="3 4">DSM 40477</strain>
    </source>
</reference>
<protein>
    <submittedName>
        <fullName evidence="3">Transporter family-2 protein</fullName>
    </submittedName>
</protein>
<feature type="transmembrane region" description="Helical" evidence="2">
    <location>
        <begin position="213"/>
        <end position="240"/>
    </location>
</feature>
<sequence length="335" mass="33059">MSHVRESSVLVDDDGATGEPGHRAAHRGIGLVAALGIGLVIAAQSRVNGELGHRLGDGIAAAVVSFGGGLVVLLVLVPASPWGRRGLTRLRAALRDRSLRPWQCLGGVCGAFFVVGQGLTVATLGVALFTVAVVAGQAASGLAVDRAGLGPAGPQPLTLPRVLGAGLAVVAVVIAVSGRLGDPAGWALALLPALAGAGLAWQQAVNGRVRGAAGAALPAAFVNFLTGTAALLLVLVVDLAVRGLPDAAPADWWLYAGGPLGIVFIAGAAAVVRITGVLVLGLGSVAGQLVGAVLLDVFVPAPGQSVDTATFVGTGLTLVAIVLAVLPGRVSRVSS</sequence>
<dbReference type="RefSeq" id="WP_308213524.1">
    <property type="nucleotide sequence ID" value="NZ_JAMTCP010000044.1"/>
</dbReference>
<evidence type="ECO:0000256" key="1">
    <source>
        <dbReference type="SAM" id="MobiDB-lite"/>
    </source>
</evidence>
<dbReference type="Pfam" id="PF04657">
    <property type="entry name" value="DMT_YdcZ"/>
    <property type="match status" value="2"/>
</dbReference>
<evidence type="ECO:0000256" key="2">
    <source>
        <dbReference type="SAM" id="Phobius"/>
    </source>
</evidence>
<comment type="caution">
    <text evidence="3">The sequence shown here is derived from an EMBL/GenBank/DDBJ whole genome shotgun (WGS) entry which is preliminary data.</text>
</comment>
<dbReference type="InterPro" id="IPR006750">
    <property type="entry name" value="YdcZ"/>
</dbReference>
<keyword evidence="4" id="KW-1185">Reference proteome</keyword>
<feature type="transmembrane region" description="Helical" evidence="2">
    <location>
        <begin position="99"/>
        <end position="116"/>
    </location>
</feature>
<feature type="transmembrane region" description="Helical" evidence="2">
    <location>
        <begin position="311"/>
        <end position="330"/>
    </location>
</feature>